<evidence type="ECO:0000256" key="2">
    <source>
        <dbReference type="ARBA" id="ARBA00008653"/>
    </source>
</evidence>
<keyword evidence="10 15" id="KW-0460">Magnesium</keyword>
<keyword evidence="5 16" id="KW-0820">tRNA-binding</keyword>
<dbReference type="NCBIfam" id="TIGR00472">
    <property type="entry name" value="pheT_bact"/>
    <property type="match status" value="1"/>
</dbReference>
<dbReference type="SMART" id="SM00873">
    <property type="entry name" value="B3_4"/>
    <property type="match status" value="1"/>
</dbReference>
<dbReference type="InterPro" id="IPR036690">
    <property type="entry name" value="Fdx_antiC-bd_sf"/>
</dbReference>
<dbReference type="Gene3D" id="2.40.50.140">
    <property type="entry name" value="Nucleic acid-binding proteins"/>
    <property type="match status" value="1"/>
</dbReference>
<evidence type="ECO:0000256" key="14">
    <source>
        <dbReference type="ARBA" id="ARBA00049255"/>
    </source>
</evidence>
<feature type="binding site" evidence="15">
    <location>
        <position position="462"/>
    </location>
    <ligand>
        <name>Mg(2+)</name>
        <dbReference type="ChEBI" id="CHEBI:18420"/>
        <note>shared with alpha subunit</note>
    </ligand>
</feature>
<keyword evidence="11 16" id="KW-0694">RNA-binding</keyword>
<dbReference type="SUPFAM" id="SSF54991">
    <property type="entry name" value="Anticodon-binding domain of PheRS"/>
    <property type="match status" value="1"/>
</dbReference>
<dbReference type="InterPro" id="IPR005121">
    <property type="entry name" value="Fdx_antiC-bd"/>
</dbReference>
<dbReference type="InterPro" id="IPR045060">
    <property type="entry name" value="Phe-tRNA-ligase_IIc_bsu"/>
</dbReference>
<dbReference type="RefSeq" id="WP_284280231.1">
    <property type="nucleotide sequence ID" value="NZ_BSOJ01000009.1"/>
</dbReference>
<evidence type="ECO:0000256" key="1">
    <source>
        <dbReference type="ARBA" id="ARBA00004496"/>
    </source>
</evidence>
<dbReference type="Pfam" id="PF03147">
    <property type="entry name" value="FDX-ACB"/>
    <property type="match status" value="1"/>
</dbReference>
<dbReference type="Pfam" id="PF01588">
    <property type="entry name" value="tRNA_bind"/>
    <property type="match status" value="1"/>
</dbReference>
<gene>
    <name evidence="15 20" type="primary">pheT</name>
    <name evidence="20" type="ORF">GCM10007875_08760</name>
</gene>
<keyword evidence="7 15" id="KW-0479">Metal-binding</keyword>
<dbReference type="InterPro" id="IPR005146">
    <property type="entry name" value="B3/B4_tRNA-bd"/>
</dbReference>
<comment type="subcellular location">
    <subcellularLocation>
        <location evidence="1 15">Cytoplasm</location>
    </subcellularLocation>
</comment>
<dbReference type="SUPFAM" id="SSF55681">
    <property type="entry name" value="Class II aaRS and biotin synthetases"/>
    <property type="match status" value="1"/>
</dbReference>
<dbReference type="InterPro" id="IPR033714">
    <property type="entry name" value="tRNA_bind_bactPheRS"/>
</dbReference>
<dbReference type="PANTHER" id="PTHR10947:SF0">
    <property type="entry name" value="PHENYLALANINE--TRNA LIGASE BETA SUBUNIT"/>
    <property type="match status" value="1"/>
</dbReference>
<keyword evidence="13 15" id="KW-0030">Aminoacyl-tRNA synthetase</keyword>
<evidence type="ECO:0000259" key="17">
    <source>
        <dbReference type="PROSITE" id="PS50886"/>
    </source>
</evidence>
<comment type="caution">
    <text evidence="20">The sequence shown here is derived from an EMBL/GenBank/DDBJ whole genome shotgun (WGS) entry which is preliminary data.</text>
</comment>
<feature type="binding site" evidence="15">
    <location>
        <position position="466"/>
    </location>
    <ligand>
        <name>Mg(2+)</name>
        <dbReference type="ChEBI" id="CHEBI:18420"/>
        <note>shared with alpha subunit</note>
    </ligand>
</feature>
<dbReference type="Pfam" id="PF17759">
    <property type="entry name" value="tRNA_synthFbeta"/>
    <property type="match status" value="1"/>
</dbReference>
<keyword evidence="8 15" id="KW-0547">Nucleotide-binding</keyword>
<feature type="binding site" evidence="15">
    <location>
        <position position="456"/>
    </location>
    <ligand>
        <name>Mg(2+)</name>
        <dbReference type="ChEBI" id="CHEBI:18420"/>
        <note>shared with alpha subunit</note>
    </ligand>
</feature>
<dbReference type="InterPro" id="IPR045864">
    <property type="entry name" value="aa-tRNA-synth_II/BPL/LPL"/>
</dbReference>
<proteinExistence type="inferred from homology"/>
<name>A0ABQ5YMJ3_9BURK</name>
<dbReference type="Pfam" id="PF03484">
    <property type="entry name" value="B5"/>
    <property type="match status" value="1"/>
</dbReference>
<dbReference type="InterPro" id="IPR005147">
    <property type="entry name" value="tRNA_synthase_B5-dom"/>
</dbReference>
<evidence type="ECO:0000256" key="11">
    <source>
        <dbReference type="ARBA" id="ARBA00022884"/>
    </source>
</evidence>
<reference evidence="21" key="1">
    <citation type="journal article" date="2019" name="Int. J. Syst. Evol. Microbiol.">
        <title>The Global Catalogue of Microorganisms (GCM) 10K type strain sequencing project: providing services to taxonomists for standard genome sequencing and annotation.</title>
        <authorList>
            <consortium name="The Broad Institute Genomics Platform"/>
            <consortium name="The Broad Institute Genome Sequencing Center for Infectious Disease"/>
            <person name="Wu L."/>
            <person name="Ma J."/>
        </authorList>
    </citation>
    <scope>NUCLEOTIDE SEQUENCE [LARGE SCALE GENOMIC DNA]</scope>
    <source>
        <strain evidence="21">NBRC 105857</strain>
    </source>
</reference>
<evidence type="ECO:0000256" key="5">
    <source>
        <dbReference type="ARBA" id="ARBA00022555"/>
    </source>
</evidence>
<evidence type="ECO:0000256" key="3">
    <source>
        <dbReference type="ARBA" id="ARBA00011209"/>
    </source>
</evidence>
<dbReference type="InterPro" id="IPR004532">
    <property type="entry name" value="Phe-tRNA-ligase_IIc_bsu_bact"/>
</dbReference>
<dbReference type="EC" id="6.1.1.20" evidence="15"/>
<dbReference type="PROSITE" id="PS51483">
    <property type="entry name" value="B5"/>
    <property type="match status" value="1"/>
</dbReference>
<keyword evidence="9 15" id="KW-0067">ATP-binding</keyword>
<dbReference type="SUPFAM" id="SSF50249">
    <property type="entry name" value="Nucleic acid-binding proteins"/>
    <property type="match status" value="1"/>
</dbReference>
<dbReference type="Gene3D" id="3.50.40.10">
    <property type="entry name" value="Phenylalanyl-trna Synthetase, Chain B, domain 3"/>
    <property type="match status" value="1"/>
</dbReference>
<dbReference type="GO" id="GO:0016874">
    <property type="term" value="F:ligase activity"/>
    <property type="evidence" value="ECO:0007669"/>
    <property type="project" value="UniProtKB-KW"/>
</dbReference>
<evidence type="ECO:0000259" key="19">
    <source>
        <dbReference type="PROSITE" id="PS51483"/>
    </source>
</evidence>
<dbReference type="HAMAP" id="MF_00283">
    <property type="entry name" value="Phe_tRNA_synth_beta1"/>
    <property type="match status" value="1"/>
</dbReference>
<comment type="catalytic activity">
    <reaction evidence="14 15">
        <text>tRNA(Phe) + L-phenylalanine + ATP = L-phenylalanyl-tRNA(Phe) + AMP + diphosphate + H(+)</text>
        <dbReference type="Rhea" id="RHEA:19413"/>
        <dbReference type="Rhea" id="RHEA-COMP:9668"/>
        <dbReference type="Rhea" id="RHEA-COMP:9699"/>
        <dbReference type="ChEBI" id="CHEBI:15378"/>
        <dbReference type="ChEBI" id="CHEBI:30616"/>
        <dbReference type="ChEBI" id="CHEBI:33019"/>
        <dbReference type="ChEBI" id="CHEBI:58095"/>
        <dbReference type="ChEBI" id="CHEBI:78442"/>
        <dbReference type="ChEBI" id="CHEBI:78531"/>
        <dbReference type="ChEBI" id="CHEBI:456215"/>
        <dbReference type="EC" id="6.1.1.20"/>
    </reaction>
</comment>
<feature type="domain" description="FDX-ACB" evidence="18">
    <location>
        <begin position="706"/>
        <end position="806"/>
    </location>
</feature>
<evidence type="ECO:0000259" key="18">
    <source>
        <dbReference type="PROSITE" id="PS51447"/>
    </source>
</evidence>
<dbReference type="InterPro" id="IPR041616">
    <property type="entry name" value="PheRS_beta_core"/>
</dbReference>
<dbReference type="SUPFAM" id="SSF56037">
    <property type="entry name" value="PheT/TilS domain"/>
    <property type="match status" value="1"/>
</dbReference>
<protein>
    <recommendedName>
        <fullName evidence="15">Phenylalanine--tRNA ligase beta subunit</fullName>
        <ecNumber evidence="15">6.1.1.20</ecNumber>
    </recommendedName>
    <alternativeName>
        <fullName evidence="15">Phenylalanyl-tRNA synthetase beta subunit</fullName>
        <shortName evidence="15">PheRS</shortName>
    </alternativeName>
</protein>
<evidence type="ECO:0000256" key="16">
    <source>
        <dbReference type="PROSITE-ProRule" id="PRU00209"/>
    </source>
</evidence>
<feature type="binding site" evidence="15">
    <location>
        <position position="465"/>
    </location>
    <ligand>
        <name>Mg(2+)</name>
        <dbReference type="ChEBI" id="CHEBI:18420"/>
        <note>shared with alpha subunit</note>
    </ligand>
</feature>
<dbReference type="Gene3D" id="3.30.930.10">
    <property type="entry name" value="Bira Bifunctional Protein, Domain 2"/>
    <property type="match status" value="1"/>
</dbReference>
<dbReference type="PROSITE" id="PS51447">
    <property type="entry name" value="FDX_ACB"/>
    <property type="match status" value="1"/>
</dbReference>
<dbReference type="InterPro" id="IPR002547">
    <property type="entry name" value="tRNA-bd_dom"/>
</dbReference>
<dbReference type="EMBL" id="BSOJ01000009">
    <property type="protein sequence ID" value="GLR25788.1"/>
    <property type="molecule type" value="Genomic_DNA"/>
</dbReference>
<sequence length="806" mass="89088">MQFTESWLKSLVETTLGTEDLAEKLTMAGLEVEELNPVAPPFHGVVVAKVLAKEKHPDADRLSVCQVDTGDGQVRQIVCGAPNVDVGLKVPCALPGAVLPGDFKIKPTKMRGVESGGMLCSAKEIGIAADASGLYVFAEDAPLGADVREYMGLNEMVFTLKMTPNRADCLSVWGVAREVAALTGAPLKAKDFTPVQPVIQDTLKVNVEAKDLCGRFVGRVLSGVNNHAKTPAWMVERLEKAGQRSLGALVDISNYVMLELGRPTHVFDLAKLKGDLQVRWGREGEALKLLNEQEVKLSPRFGVICDEAGPQALAGIMGGDHTAVSDDTTDIFIEAAFWFPAAIAGRARELNFSSDASHRFERGVDFQMLPEHMEYMTRLILEICGGQAGPLVDQVLDLPVRKTVRMRHARAEMVIGMSFTNQQVCEVFTRLGFEFEQKGEAQQAEYLVKAPSYRFDIEIEEDLIEELIRVIGYENLPLRAPVGKLKMLPSQESKLGRHELRHKVAALGYQEVVSYSFVPASWESDFAGNDDPVRLLNPIASHLQVMRSSLIGSFVDILKHNQSHRVDRLRIFEVARTFRRDENAKEGALAVQGFDQRWKVGGMAFGLADQLQWSAGNNRALDFFDVKGDVEALLNGLRVEFRPGQHPALHPGRTAEVFVNRKSAGFLGELHPQWVQAYELNSAPVLFELDVQSIVDFNLPSFKDVSKLPVVIRDLALVVDRNVQAGELKKALMDLKDDNLSWLKSVILFDEFVPKEEGKGLKENEKSLAFRLTLQASDRSLTDADVEPLLKKMLSAAEAKCGARLR</sequence>
<comment type="similarity">
    <text evidence="2 15">Belongs to the phenylalanyl-tRNA synthetase beta subunit family. Type 1 subfamily.</text>
</comment>
<accession>A0ABQ5YMJ3</accession>
<feature type="domain" description="TRNA-binding" evidence="17">
    <location>
        <begin position="39"/>
        <end position="148"/>
    </location>
</feature>
<keyword evidence="21" id="KW-1185">Reference proteome</keyword>
<dbReference type="Gene3D" id="3.30.56.10">
    <property type="match status" value="2"/>
</dbReference>
<evidence type="ECO:0000313" key="20">
    <source>
        <dbReference type="EMBL" id="GLR25788.1"/>
    </source>
</evidence>
<dbReference type="PROSITE" id="PS50886">
    <property type="entry name" value="TRBD"/>
    <property type="match status" value="1"/>
</dbReference>
<dbReference type="Pfam" id="PF03483">
    <property type="entry name" value="B3_4"/>
    <property type="match status" value="1"/>
</dbReference>
<evidence type="ECO:0000256" key="13">
    <source>
        <dbReference type="ARBA" id="ARBA00023146"/>
    </source>
</evidence>
<dbReference type="PANTHER" id="PTHR10947">
    <property type="entry name" value="PHENYLALANYL-TRNA SYNTHETASE BETA CHAIN AND LEUCINE-RICH REPEAT-CONTAINING PROTEIN 47"/>
    <property type="match status" value="1"/>
</dbReference>
<dbReference type="NCBIfam" id="NF045760">
    <property type="entry name" value="YtpR"/>
    <property type="match status" value="1"/>
</dbReference>
<dbReference type="Gene3D" id="3.30.70.380">
    <property type="entry name" value="Ferrodoxin-fold anticodon-binding domain"/>
    <property type="match status" value="1"/>
</dbReference>
<keyword evidence="12 15" id="KW-0648">Protein biosynthesis</keyword>
<evidence type="ECO:0000256" key="4">
    <source>
        <dbReference type="ARBA" id="ARBA00022490"/>
    </source>
</evidence>
<organism evidence="20 21">
    <name type="scientific">Limnobacter litoralis</name>
    <dbReference type="NCBI Taxonomy" id="481366"/>
    <lineage>
        <taxon>Bacteria</taxon>
        <taxon>Pseudomonadati</taxon>
        <taxon>Pseudomonadota</taxon>
        <taxon>Betaproteobacteria</taxon>
        <taxon>Burkholderiales</taxon>
        <taxon>Burkholderiaceae</taxon>
        <taxon>Limnobacter</taxon>
    </lineage>
</organism>
<comment type="subunit">
    <text evidence="3 15">Tetramer of two alpha and two beta subunits.</text>
</comment>
<evidence type="ECO:0000256" key="7">
    <source>
        <dbReference type="ARBA" id="ARBA00022723"/>
    </source>
</evidence>
<evidence type="ECO:0000256" key="10">
    <source>
        <dbReference type="ARBA" id="ARBA00022842"/>
    </source>
</evidence>
<evidence type="ECO:0000256" key="6">
    <source>
        <dbReference type="ARBA" id="ARBA00022598"/>
    </source>
</evidence>
<dbReference type="InterPro" id="IPR009061">
    <property type="entry name" value="DNA-bd_dom_put_sf"/>
</dbReference>
<evidence type="ECO:0000256" key="9">
    <source>
        <dbReference type="ARBA" id="ARBA00022840"/>
    </source>
</evidence>
<evidence type="ECO:0000256" key="12">
    <source>
        <dbReference type="ARBA" id="ARBA00022917"/>
    </source>
</evidence>
<evidence type="ECO:0000256" key="8">
    <source>
        <dbReference type="ARBA" id="ARBA00022741"/>
    </source>
</evidence>
<dbReference type="InterPro" id="IPR012340">
    <property type="entry name" value="NA-bd_OB-fold"/>
</dbReference>
<evidence type="ECO:0000256" key="15">
    <source>
        <dbReference type="HAMAP-Rule" id="MF_00283"/>
    </source>
</evidence>
<evidence type="ECO:0000313" key="21">
    <source>
        <dbReference type="Proteomes" id="UP001156664"/>
    </source>
</evidence>
<keyword evidence="4 15" id="KW-0963">Cytoplasm</keyword>
<dbReference type="CDD" id="cd02796">
    <property type="entry name" value="tRNA_bind_bactPheRS"/>
    <property type="match status" value="1"/>
</dbReference>
<dbReference type="Proteomes" id="UP001156664">
    <property type="component" value="Unassembled WGS sequence"/>
</dbReference>
<feature type="domain" description="B5" evidence="19">
    <location>
        <begin position="399"/>
        <end position="478"/>
    </location>
</feature>
<dbReference type="SMART" id="SM00896">
    <property type="entry name" value="FDX-ACB"/>
    <property type="match status" value="1"/>
</dbReference>
<dbReference type="SUPFAM" id="SSF46955">
    <property type="entry name" value="Putative DNA-binding domain"/>
    <property type="match status" value="1"/>
</dbReference>
<dbReference type="InterPro" id="IPR020825">
    <property type="entry name" value="Phe-tRNA_synthase-like_B3/B4"/>
</dbReference>
<comment type="cofactor">
    <cofactor evidence="15">
        <name>Mg(2+)</name>
        <dbReference type="ChEBI" id="CHEBI:18420"/>
    </cofactor>
    <text evidence="15">Binds 2 magnesium ions per tetramer.</text>
</comment>
<dbReference type="SMART" id="SM00874">
    <property type="entry name" value="B5"/>
    <property type="match status" value="1"/>
</dbReference>
<keyword evidence="6 15" id="KW-0436">Ligase</keyword>
<dbReference type="CDD" id="cd00769">
    <property type="entry name" value="PheRS_beta_core"/>
    <property type="match status" value="1"/>
</dbReference>